<dbReference type="InterPro" id="IPR036869">
    <property type="entry name" value="J_dom_sf"/>
</dbReference>
<dbReference type="UniPathway" id="UPA00559"/>
<evidence type="ECO:0000259" key="13">
    <source>
        <dbReference type="PROSITE" id="PS51074"/>
    </source>
</evidence>
<comment type="pathway">
    <text evidence="4">Protein modification; peptidyl-diphthamide biosynthesis.</text>
</comment>
<keyword evidence="9" id="KW-0862">Zinc</keyword>
<feature type="domain" description="J" evidence="12">
    <location>
        <begin position="14"/>
        <end position="101"/>
    </location>
</feature>
<gene>
    <name evidence="14" type="ORF">BU16DRAFT_524204</name>
</gene>
<evidence type="ECO:0000256" key="10">
    <source>
        <dbReference type="ARBA" id="ARBA00023004"/>
    </source>
</evidence>
<dbReference type="GO" id="GO:0005634">
    <property type="term" value="C:nucleus"/>
    <property type="evidence" value="ECO:0007669"/>
    <property type="project" value="UniProtKB-SubCell"/>
</dbReference>
<dbReference type="InterPro" id="IPR044248">
    <property type="entry name" value="DPH3/4-like"/>
</dbReference>
<evidence type="ECO:0000313" key="14">
    <source>
        <dbReference type="EMBL" id="KAF2499761.1"/>
    </source>
</evidence>
<dbReference type="Pfam" id="PF05207">
    <property type="entry name" value="Zn_ribbon_CSL"/>
    <property type="match status" value="1"/>
</dbReference>
<dbReference type="CDD" id="cd06257">
    <property type="entry name" value="DnaJ"/>
    <property type="match status" value="1"/>
</dbReference>
<evidence type="ECO:0000256" key="3">
    <source>
        <dbReference type="ARBA" id="ARBA00004496"/>
    </source>
</evidence>
<reference evidence="14" key="1">
    <citation type="journal article" date="2020" name="Stud. Mycol.">
        <title>101 Dothideomycetes genomes: a test case for predicting lifestyles and emergence of pathogens.</title>
        <authorList>
            <person name="Haridas S."/>
            <person name="Albert R."/>
            <person name="Binder M."/>
            <person name="Bloem J."/>
            <person name="Labutti K."/>
            <person name="Salamov A."/>
            <person name="Andreopoulos B."/>
            <person name="Baker S."/>
            <person name="Barry K."/>
            <person name="Bills G."/>
            <person name="Bluhm B."/>
            <person name="Cannon C."/>
            <person name="Castanera R."/>
            <person name="Culley D."/>
            <person name="Daum C."/>
            <person name="Ezra D."/>
            <person name="Gonzalez J."/>
            <person name="Henrissat B."/>
            <person name="Kuo A."/>
            <person name="Liang C."/>
            <person name="Lipzen A."/>
            <person name="Lutzoni F."/>
            <person name="Magnuson J."/>
            <person name="Mondo S."/>
            <person name="Nolan M."/>
            <person name="Ohm R."/>
            <person name="Pangilinan J."/>
            <person name="Park H.-J."/>
            <person name="Ramirez L."/>
            <person name="Alfaro M."/>
            <person name="Sun H."/>
            <person name="Tritt A."/>
            <person name="Yoshinaga Y."/>
            <person name="Zwiers L.-H."/>
            <person name="Turgeon B."/>
            <person name="Goodwin S."/>
            <person name="Spatafora J."/>
            <person name="Crous P."/>
            <person name="Grigoriev I."/>
        </authorList>
    </citation>
    <scope>NUCLEOTIDE SEQUENCE</scope>
    <source>
        <strain evidence="14">CBS 269.34</strain>
    </source>
</reference>
<dbReference type="InterPro" id="IPR036671">
    <property type="entry name" value="DPH_MB_sf"/>
</dbReference>
<dbReference type="GO" id="GO:0005737">
    <property type="term" value="C:cytoplasm"/>
    <property type="evidence" value="ECO:0007669"/>
    <property type="project" value="UniProtKB-SubCell"/>
</dbReference>
<keyword evidence="7" id="KW-0963">Cytoplasm</keyword>
<keyword evidence="11" id="KW-0539">Nucleus</keyword>
<evidence type="ECO:0000313" key="15">
    <source>
        <dbReference type="Proteomes" id="UP000799750"/>
    </source>
</evidence>
<evidence type="ECO:0000256" key="4">
    <source>
        <dbReference type="ARBA" id="ARBA00005156"/>
    </source>
</evidence>
<evidence type="ECO:0000256" key="7">
    <source>
        <dbReference type="ARBA" id="ARBA00022490"/>
    </source>
</evidence>
<keyword evidence="8" id="KW-0479">Metal-binding</keyword>
<dbReference type="PROSITE" id="PS50076">
    <property type="entry name" value="DNAJ_2"/>
    <property type="match status" value="1"/>
</dbReference>
<dbReference type="SUPFAM" id="SSF144217">
    <property type="entry name" value="CSL zinc finger"/>
    <property type="match status" value="1"/>
</dbReference>
<evidence type="ECO:0000256" key="9">
    <source>
        <dbReference type="ARBA" id="ARBA00022833"/>
    </source>
</evidence>
<comment type="function">
    <text evidence="1">Required for the first step of diphthamide biosynthesis, the transfer of 3-amino-3-carboxypropyl from S-adenosyl-L-methionine to a histidine residue. Diphthamide is a post-translational modification of histidine which occurs in elongation factor 2.</text>
</comment>
<dbReference type="PROSITE" id="PS51074">
    <property type="entry name" value="DPH_MB"/>
    <property type="match status" value="1"/>
</dbReference>
<evidence type="ECO:0000256" key="1">
    <source>
        <dbReference type="ARBA" id="ARBA00003474"/>
    </source>
</evidence>
<dbReference type="GO" id="GO:0017183">
    <property type="term" value="P:protein histidyl modification to diphthamide"/>
    <property type="evidence" value="ECO:0007669"/>
    <property type="project" value="UniProtKB-UniPathway"/>
</dbReference>
<comment type="similarity">
    <text evidence="5">Belongs to the DPH4 family.</text>
</comment>
<evidence type="ECO:0000256" key="5">
    <source>
        <dbReference type="ARBA" id="ARBA00006169"/>
    </source>
</evidence>
<dbReference type="Gene3D" id="1.10.287.110">
    <property type="entry name" value="DnaJ domain"/>
    <property type="match status" value="1"/>
</dbReference>
<dbReference type="InterPro" id="IPR007872">
    <property type="entry name" value="DPH_MB_dom"/>
</dbReference>
<dbReference type="Proteomes" id="UP000799750">
    <property type="component" value="Unassembled WGS sequence"/>
</dbReference>
<sequence>MARHHNTTLAIYPNAYAVLALPSPSEGATTTTAIPADEVRKAFRAALLRWHPDKTAANPGNTAIPAKEAGKEAPAYSVDDITAAYRTLSSPVLRRELDEHLATHFAALQLGASGRGQGERGWLAGLEVVDLEELVFEEEGGSPTEAVWYKSCRCGSKRGFVVRERELEEALEGQAEGAKAGEVLVGCRGCSLWIRVGFGVVEG</sequence>
<dbReference type="GO" id="GO:0046872">
    <property type="term" value="F:metal ion binding"/>
    <property type="evidence" value="ECO:0007669"/>
    <property type="project" value="UniProtKB-KW"/>
</dbReference>
<comment type="subcellular location">
    <subcellularLocation>
        <location evidence="3">Cytoplasm</location>
    </subcellularLocation>
    <subcellularLocation>
        <location evidence="2">Nucleus</location>
    </subcellularLocation>
</comment>
<dbReference type="Gene3D" id="3.10.660.10">
    <property type="entry name" value="DPH Zinc finger"/>
    <property type="match status" value="1"/>
</dbReference>
<evidence type="ECO:0000256" key="2">
    <source>
        <dbReference type="ARBA" id="ARBA00004123"/>
    </source>
</evidence>
<evidence type="ECO:0000256" key="8">
    <source>
        <dbReference type="ARBA" id="ARBA00022723"/>
    </source>
</evidence>
<proteinExistence type="inferred from homology"/>
<evidence type="ECO:0000259" key="12">
    <source>
        <dbReference type="PROSITE" id="PS50076"/>
    </source>
</evidence>
<evidence type="ECO:0000256" key="6">
    <source>
        <dbReference type="ARBA" id="ARBA00021797"/>
    </source>
</evidence>
<keyword evidence="10" id="KW-0408">Iron</keyword>
<dbReference type="SMART" id="SM00271">
    <property type="entry name" value="DnaJ"/>
    <property type="match status" value="1"/>
</dbReference>
<keyword evidence="15" id="KW-1185">Reference proteome</keyword>
<name>A0A6A6R5B0_9PEZI</name>
<accession>A0A6A6R5B0</accession>
<protein>
    <recommendedName>
        <fullName evidence="6">Diphthamide biosynthesis protein 4</fullName>
    </recommendedName>
</protein>
<organism evidence="14 15">
    <name type="scientific">Lophium mytilinum</name>
    <dbReference type="NCBI Taxonomy" id="390894"/>
    <lineage>
        <taxon>Eukaryota</taxon>
        <taxon>Fungi</taxon>
        <taxon>Dikarya</taxon>
        <taxon>Ascomycota</taxon>
        <taxon>Pezizomycotina</taxon>
        <taxon>Dothideomycetes</taxon>
        <taxon>Pleosporomycetidae</taxon>
        <taxon>Mytilinidiales</taxon>
        <taxon>Mytilinidiaceae</taxon>
        <taxon>Lophium</taxon>
    </lineage>
</organism>
<evidence type="ECO:0000256" key="11">
    <source>
        <dbReference type="ARBA" id="ARBA00023242"/>
    </source>
</evidence>
<dbReference type="EMBL" id="MU004184">
    <property type="protein sequence ID" value="KAF2499761.1"/>
    <property type="molecule type" value="Genomic_DNA"/>
</dbReference>
<dbReference type="AlphaFoldDB" id="A0A6A6R5B0"/>
<dbReference type="OrthoDB" id="445556at2759"/>
<dbReference type="PANTHER" id="PTHR21454">
    <property type="entry name" value="DPH3 HOMOLOG-RELATED"/>
    <property type="match status" value="1"/>
</dbReference>
<feature type="domain" description="DPH-type MB" evidence="13">
    <location>
        <begin position="125"/>
        <end position="199"/>
    </location>
</feature>
<dbReference type="PANTHER" id="PTHR21454:SF46">
    <property type="entry name" value="DIPHTHAMIDE BIOSYNTHESIS PROTEIN 4"/>
    <property type="match status" value="1"/>
</dbReference>
<dbReference type="InterPro" id="IPR001623">
    <property type="entry name" value="DnaJ_domain"/>
</dbReference>
<dbReference type="SUPFAM" id="SSF46565">
    <property type="entry name" value="Chaperone J-domain"/>
    <property type="match status" value="1"/>
</dbReference>